<dbReference type="Proteomes" id="UP001150904">
    <property type="component" value="Unassembled WGS sequence"/>
</dbReference>
<dbReference type="EMBL" id="JAPQKR010000015">
    <property type="protein sequence ID" value="KAJ5194777.1"/>
    <property type="molecule type" value="Genomic_DNA"/>
</dbReference>
<sequence>MGEGEMEMKTCLTRMISIPMGVSVFPKDPMYAQQWWAEAAVGKKIVFWKEHEKGGHFASVEKPVQLIEDIRSFTKASKLSGKMIRGS</sequence>
<gene>
    <name evidence="3" type="ORF">N7498_008215</name>
</gene>
<keyword evidence="4" id="KW-1185">Reference proteome</keyword>
<comment type="caution">
    <text evidence="3">The sequence shown here is derived from an EMBL/GenBank/DDBJ whole genome shotgun (WGS) entry which is preliminary data.</text>
</comment>
<dbReference type="SUPFAM" id="SSF53474">
    <property type="entry name" value="alpha/beta-Hydrolases"/>
    <property type="match status" value="1"/>
</dbReference>
<accession>A0A9W9JEH0</accession>
<comment type="similarity">
    <text evidence="1">Belongs to the peptidase S33 family.</text>
</comment>
<dbReference type="GO" id="GO:0004301">
    <property type="term" value="F:epoxide hydrolase activity"/>
    <property type="evidence" value="ECO:0007669"/>
    <property type="project" value="TreeGrafter"/>
</dbReference>
<dbReference type="RefSeq" id="XP_058305265.1">
    <property type="nucleotide sequence ID" value="XM_058455277.1"/>
</dbReference>
<dbReference type="GO" id="GO:0097176">
    <property type="term" value="P:epoxide metabolic process"/>
    <property type="evidence" value="ECO:0007669"/>
    <property type="project" value="TreeGrafter"/>
</dbReference>
<evidence type="ECO:0000256" key="1">
    <source>
        <dbReference type="ARBA" id="ARBA00010088"/>
    </source>
</evidence>
<protein>
    <submittedName>
        <fullName evidence="3">Epoxide hydrolase</fullName>
    </submittedName>
</protein>
<dbReference type="PANTHER" id="PTHR21661:SF35">
    <property type="entry name" value="EPOXIDE HYDROLASE"/>
    <property type="match status" value="1"/>
</dbReference>
<dbReference type="GeneID" id="83182578"/>
<dbReference type="GO" id="GO:0072330">
    <property type="term" value="P:monocarboxylic acid biosynthetic process"/>
    <property type="evidence" value="ECO:0007669"/>
    <property type="project" value="UniProtKB-ARBA"/>
</dbReference>
<dbReference type="AlphaFoldDB" id="A0A9W9JEH0"/>
<organism evidence="3 4">
    <name type="scientific">Penicillium cinerascens</name>
    <dbReference type="NCBI Taxonomy" id="70096"/>
    <lineage>
        <taxon>Eukaryota</taxon>
        <taxon>Fungi</taxon>
        <taxon>Dikarya</taxon>
        <taxon>Ascomycota</taxon>
        <taxon>Pezizomycotina</taxon>
        <taxon>Eurotiomycetes</taxon>
        <taxon>Eurotiomycetidae</taxon>
        <taxon>Eurotiales</taxon>
        <taxon>Aspergillaceae</taxon>
        <taxon>Penicillium</taxon>
    </lineage>
</organism>
<reference evidence="3" key="2">
    <citation type="journal article" date="2023" name="IMA Fungus">
        <title>Comparative genomic study of the Penicillium genus elucidates a diverse pangenome and 15 lateral gene transfer events.</title>
        <authorList>
            <person name="Petersen C."/>
            <person name="Sorensen T."/>
            <person name="Nielsen M.R."/>
            <person name="Sondergaard T.E."/>
            <person name="Sorensen J.L."/>
            <person name="Fitzpatrick D.A."/>
            <person name="Frisvad J.C."/>
            <person name="Nielsen K.L."/>
        </authorList>
    </citation>
    <scope>NUCLEOTIDE SEQUENCE</scope>
    <source>
        <strain evidence="3">IBT 15544</strain>
    </source>
</reference>
<evidence type="ECO:0000256" key="2">
    <source>
        <dbReference type="ARBA" id="ARBA00022801"/>
    </source>
</evidence>
<reference evidence="3" key="1">
    <citation type="submission" date="2022-12" db="EMBL/GenBank/DDBJ databases">
        <authorList>
            <person name="Petersen C."/>
        </authorList>
    </citation>
    <scope>NUCLEOTIDE SEQUENCE</scope>
    <source>
        <strain evidence="3">IBT 15544</strain>
    </source>
</reference>
<keyword evidence="2 3" id="KW-0378">Hydrolase</keyword>
<evidence type="ECO:0000313" key="4">
    <source>
        <dbReference type="Proteomes" id="UP001150904"/>
    </source>
</evidence>
<name>A0A9W9JEH0_9EURO</name>
<evidence type="ECO:0000313" key="3">
    <source>
        <dbReference type="EMBL" id="KAJ5194777.1"/>
    </source>
</evidence>
<dbReference type="Gene3D" id="3.40.50.1820">
    <property type="entry name" value="alpha/beta hydrolase"/>
    <property type="match status" value="1"/>
</dbReference>
<dbReference type="InterPro" id="IPR029058">
    <property type="entry name" value="AB_hydrolase_fold"/>
</dbReference>
<proteinExistence type="inferred from homology"/>
<dbReference type="OrthoDB" id="7130006at2759"/>
<dbReference type="GO" id="GO:0017000">
    <property type="term" value="P:antibiotic biosynthetic process"/>
    <property type="evidence" value="ECO:0007669"/>
    <property type="project" value="UniProtKB-ARBA"/>
</dbReference>
<dbReference type="PANTHER" id="PTHR21661">
    <property type="entry name" value="EPOXIDE HYDROLASE 1-RELATED"/>
    <property type="match status" value="1"/>
</dbReference>